<evidence type="ECO:0000313" key="2">
    <source>
        <dbReference type="EMBL" id="CAF4345400.1"/>
    </source>
</evidence>
<feature type="chain" id="PRO_5032494031" evidence="1">
    <location>
        <begin position="19"/>
        <end position="70"/>
    </location>
</feature>
<gene>
    <name evidence="2" type="ORF">JBS370_LOCUS41764</name>
</gene>
<organism evidence="2 3">
    <name type="scientific">Rotaria sordida</name>
    <dbReference type="NCBI Taxonomy" id="392033"/>
    <lineage>
        <taxon>Eukaryota</taxon>
        <taxon>Metazoa</taxon>
        <taxon>Spiralia</taxon>
        <taxon>Gnathifera</taxon>
        <taxon>Rotifera</taxon>
        <taxon>Eurotatoria</taxon>
        <taxon>Bdelloidea</taxon>
        <taxon>Philodinida</taxon>
        <taxon>Philodinidae</taxon>
        <taxon>Rotaria</taxon>
    </lineage>
</organism>
<evidence type="ECO:0000256" key="1">
    <source>
        <dbReference type="SAM" id="SignalP"/>
    </source>
</evidence>
<dbReference type="Proteomes" id="UP000663836">
    <property type="component" value="Unassembled WGS sequence"/>
</dbReference>
<feature type="non-terminal residue" evidence="2">
    <location>
        <position position="70"/>
    </location>
</feature>
<protein>
    <submittedName>
        <fullName evidence="2">Uncharacterized protein</fullName>
    </submittedName>
</protein>
<accession>A0A820L0E5</accession>
<dbReference type="EMBL" id="CAJOBD010048936">
    <property type="protein sequence ID" value="CAF4345400.1"/>
    <property type="molecule type" value="Genomic_DNA"/>
</dbReference>
<comment type="caution">
    <text evidence="2">The sequence shown here is derived from an EMBL/GenBank/DDBJ whole genome shotgun (WGS) entry which is preliminary data.</text>
</comment>
<dbReference type="AlphaFoldDB" id="A0A820L0E5"/>
<proteinExistence type="predicted"/>
<feature type="signal peptide" evidence="1">
    <location>
        <begin position="1"/>
        <end position="18"/>
    </location>
</feature>
<reference evidence="2" key="1">
    <citation type="submission" date="2021-02" db="EMBL/GenBank/DDBJ databases">
        <authorList>
            <person name="Nowell W R."/>
        </authorList>
    </citation>
    <scope>NUCLEOTIDE SEQUENCE</scope>
</reference>
<evidence type="ECO:0000313" key="3">
    <source>
        <dbReference type="Proteomes" id="UP000663836"/>
    </source>
</evidence>
<sequence>MILPLILIEITVFRLSHTQIFPRIQVVHGKTEQININNSSKYLARVHQPLSSSILRGIIIFYPHDQEMTF</sequence>
<keyword evidence="1" id="KW-0732">Signal</keyword>
<name>A0A820L0E5_9BILA</name>